<dbReference type="SUPFAM" id="SSF161256">
    <property type="entry name" value="RILP dimerisation region"/>
    <property type="match status" value="1"/>
</dbReference>
<reference evidence="3" key="1">
    <citation type="submission" date="2017-01" db="EMBL/GenBank/DDBJ databases">
        <title>Comparative genomics of anhydrobiosis in the tardigrade Hypsibius dujardini.</title>
        <authorList>
            <person name="Yoshida Y."/>
            <person name="Koutsovoulos G."/>
            <person name="Laetsch D."/>
            <person name="Stevens L."/>
            <person name="Kumar S."/>
            <person name="Horikawa D."/>
            <person name="Ishino K."/>
            <person name="Komine S."/>
            <person name="Tomita M."/>
            <person name="Blaxter M."/>
            <person name="Arakawa K."/>
        </authorList>
    </citation>
    <scope>NUCLEOTIDE SEQUENCE [LARGE SCALE GENOMIC DNA]</scope>
    <source>
        <strain evidence="3">Z151</strain>
    </source>
</reference>
<name>A0A9X6RN60_HYPEX</name>
<dbReference type="AlphaFoldDB" id="A0A9X6RN60"/>
<dbReference type="OrthoDB" id="1154031at2759"/>
<feature type="coiled-coil region" evidence="1">
    <location>
        <begin position="32"/>
        <end position="73"/>
    </location>
</feature>
<protein>
    <submittedName>
        <fullName evidence="2">Uncharacterized protein</fullName>
    </submittedName>
</protein>
<dbReference type="InterPro" id="IPR012340">
    <property type="entry name" value="NA-bd_OB-fold"/>
</dbReference>
<accession>A0A9X6RN60</accession>
<gene>
    <name evidence="2" type="ORF">BV898_17794</name>
</gene>
<dbReference type="Proteomes" id="UP000192578">
    <property type="component" value="Unassembled WGS sequence"/>
</dbReference>
<dbReference type="Gene3D" id="2.40.50.140">
    <property type="entry name" value="Nucleic acid-binding proteins"/>
    <property type="match status" value="1"/>
</dbReference>
<evidence type="ECO:0000313" key="3">
    <source>
        <dbReference type="Proteomes" id="UP000192578"/>
    </source>
</evidence>
<keyword evidence="1" id="KW-0175">Coiled coil</keyword>
<organism evidence="2 3">
    <name type="scientific">Hypsibius exemplaris</name>
    <name type="common">Freshwater tardigrade</name>
    <dbReference type="NCBI Taxonomy" id="2072580"/>
    <lineage>
        <taxon>Eukaryota</taxon>
        <taxon>Metazoa</taxon>
        <taxon>Ecdysozoa</taxon>
        <taxon>Tardigrada</taxon>
        <taxon>Eutardigrada</taxon>
        <taxon>Parachela</taxon>
        <taxon>Hypsibioidea</taxon>
        <taxon>Hypsibiidae</taxon>
        <taxon>Hypsibius</taxon>
    </lineage>
</organism>
<evidence type="ECO:0000313" key="2">
    <source>
        <dbReference type="EMBL" id="OWA53361.1"/>
    </source>
</evidence>
<dbReference type="EMBL" id="MTYJ01000316">
    <property type="protein sequence ID" value="OWA53361.1"/>
    <property type="molecule type" value="Genomic_DNA"/>
</dbReference>
<evidence type="ECO:0000256" key="1">
    <source>
        <dbReference type="SAM" id="Coils"/>
    </source>
</evidence>
<comment type="caution">
    <text evidence="2">The sequence shown here is derived from an EMBL/GenBank/DDBJ whole genome shotgun (WGS) entry which is preliminary data.</text>
</comment>
<keyword evidence="3" id="KW-1185">Reference proteome</keyword>
<sequence length="85" mass="9765">MPHRCDFHDGTWTTVWTSASGDGLKDYYIAKIEQLQLAVSDKTQNLRRLQAQRNELNAKVRLLREELQMLQEQGLIRGRSGEGHG</sequence>
<proteinExistence type="predicted"/>